<proteinExistence type="predicted"/>
<name>A0ABT3CSD7_9BACT</name>
<evidence type="ECO:0000313" key="2">
    <source>
        <dbReference type="EMBL" id="MCV9386615.1"/>
    </source>
</evidence>
<organism evidence="2 3">
    <name type="scientific">Reichenbachiella ulvae</name>
    <dbReference type="NCBI Taxonomy" id="2980104"/>
    <lineage>
        <taxon>Bacteria</taxon>
        <taxon>Pseudomonadati</taxon>
        <taxon>Bacteroidota</taxon>
        <taxon>Cytophagia</taxon>
        <taxon>Cytophagales</taxon>
        <taxon>Reichenbachiellaceae</taxon>
        <taxon>Reichenbachiella</taxon>
    </lineage>
</organism>
<evidence type="ECO:0000313" key="3">
    <source>
        <dbReference type="Proteomes" id="UP001300692"/>
    </source>
</evidence>
<keyword evidence="1" id="KW-0472">Membrane</keyword>
<dbReference type="EMBL" id="JAOYOD010000001">
    <property type="protein sequence ID" value="MCV9386615.1"/>
    <property type="molecule type" value="Genomic_DNA"/>
</dbReference>
<keyword evidence="3" id="KW-1185">Reference proteome</keyword>
<reference evidence="2 3" key="1">
    <citation type="submission" date="2022-10" db="EMBL/GenBank/DDBJ databases">
        <title>Comparative genomics and taxonomic characterization of three novel marine species of genus Reichenbachiella exhibiting antioxidant and polysaccharide degradation activities.</title>
        <authorList>
            <person name="Muhammad N."/>
            <person name="Lee Y.-J."/>
            <person name="Ko J."/>
            <person name="Kim S.-G."/>
        </authorList>
    </citation>
    <scope>NUCLEOTIDE SEQUENCE [LARGE SCALE GENOMIC DNA]</scope>
    <source>
        <strain evidence="2 3">ABR2-5</strain>
    </source>
</reference>
<keyword evidence="1" id="KW-1133">Transmembrane helix</keyword>
<gene>
    <name evidence="2" type="ORF">N7U62_08075</name>
</gene>
<dbReference type="RefSeq" id="WP_264137427.1">
    <property type="nucleotide sequence ID" value="NZ_JAOYOD010000001.1"/>
</dbReference>
<sequence>MRKTKVLLPLIAVSVYLYVVIFIFSDQDAIDCNLKKKLMRQSFDGVVESKFIDTSNHSYKMITLLKDGRESSVNLTFFLPSIYDQIHVGDHLSKAKGSKYVSVNNRELITVDEEIKCE</sequence>
<keyword evidence="1" id="KW-0812">Transmembrane</keyword>
<feature type="transmembrane region" description="Helical" evidence="1">
    <location>
        <begin position="7"/>
        <end position="25"/>
    </location>
</feature>
<comment type="caution">
    <text evidence="2">The sequence shown here is derived from an EMBL/GenBank/DDBJ whole genome shotgun (WGS) entry which is preliminary data.</text>
</comment>
<protein>
    <recommendedName>
        <fullName evidence="4">tRNA_anti-like</fullName>
    </recommendedName>
</protein>
<dbReference type="Proteomes" id="UP001300692">
    <property type="component" value="Unassembled WGS sequence"/>
</dbReference>
<evidence type="ECO:0008006" key="4">
    <source>
        <dbReference type="Google" id="ProtNLM"/>
    </source>
</evidence>
<accession>A0ABT3CSD7</accession>
<evidence type="ECO:0000256" key="1">
    <source>
        <dbReference type="SAM" id="Phobius"/>
    </source>
</evidence>